<organism evidence="1 2">
    <name type="scientific">Owenia fusiformis</name>
    <name type="common">Polychaete worm</name>
    <dbReference type="NCBI Taxonomy" id="6347"/>
    <lineage>
        <taxon>Eukaryota</taxon>
        <taxon>Metazoa</taxon>
        <taxon>Spiralia</taxon>
        <taxon>Lophotrochozoa</taxon>
        <taxon>Annelida</taxon>
        <taxon>Polychaeta</taxon>
        <taxon>Sedentaria</taxon>
        <taxon>Canalipalpata</taxon>
        <taxon>Sabellida</taxon>
        <taxon>Oweniida</taxon>
        <taxon>Oweniidae</taxon>
        <taxon>Owenia</taxon>
    </lineage>
</organism>
<evidence type="ECO:0000313" key="2">
    <source>
        <dbReference type="Proteomes" id="UP000749559"/>
    </source>
</evidence>
<evidence type="ECO:0000313" key="1">
    <source>
        <dbReference type="EMBL" id="CAH1776007.1"/>
    </source>
</evidence>
<comment type="caution">
    <text evidence="1">The sequence shown here is derived from an EMBL/GenBank/DDBJ whole genome shotgun (WGS) entry which is preliminary data.</text>
</comment>
<dbReference type="OrthoDB" id="10001238at2759"/>
<name>A0A8J1TQQ6_OWEFU</name>
<proteinExistence type="predicted"/>
<dbReference type="InterPro" id="IPR015069">
    <property type="entry name" value="2H-PEstase_DUF1868"/>
</dbReference>
<dbReference type="AlphaFoldDB" id="A0A8J1TQQ6"/>
<protein>
    <submittedName>
        <fullName evidence="1">Uncharacterized protein</fullName>
    </submittedName>
</protein>
<dbReference type="Proteomes" id="UP000749559">
    <property type="component" value="Unassembled WGS sequence"/>
</dbReference>
<accession>A0A8J1TQQ6</accession>
<dbReference type="InterPro" id="IPR009097">
    <property type="entry name" value="Cyclic_Pdiesterase"/>
</dbReference>
<dbReference type="Gene3D" id="3.90.1140.10">
    <property type="entry name" value="Cyclic phosphodiesterase"/>
    <property type="match status" value="1"/>
</dbReference>
<keyword evidence="2" id="KW-1185">Reference proteome</keyword>
<dbReference type="EMBL" id="CAIIXF020000001">
    <property type="protein sequence ID" value="CAH1776007.1"/>
    <property type="molecule type" value="Genomic_DNA"/>
</dbReference>
<reference evidence="1" key="1">
    <citation type="submission" date="2022-03" db="EMBL/GenBank/DDBJ databases">
        <authorList>
            <person name="Martin C."/>
        </authorList>
    </citation>
    <scope>NUCLEOTIDE SEQUENCE</scope>
</reference>
<dbReference type="SUPFAM" id="SSF55144">
    <property type="entry name" value="LigT-like"/>
    <property type="match status" value="1"/>
</dbReference>
<dbReference type="Pfam" id="PF08975">
    <property type="entry name" value="2H-phosphodiest"/>
    <property type="match status" value="1"/>
</dbReference>
<gene>
    <name evidence="1" type="ORF">OFUS_LOCUS3234</name>
</gene>
<sequence>MMKNMARQKPTIKMAAVCLLGLILIIAWMLRGPNQNQILKSKLDVFINHKINKKKINSKGEYLPFYGYTIIAKCRENQGLEKLKDFIQTSSLRMYFSPLPVSSYHMTIYDVWSVSKRPVIAPVQKWMDEHGITKIDNSKLLPPDAMRETLQRAQKLAQEMLPKSIKVRPKMDPYGRPIRILESMLVEIMEEKDQKMVDKFRDTCSEIFGHKDERLIGRLHITLVYQYRKVPPQEIDAISNDLQKLEDLAMKLFPIELDQGDLVTFNDMTEFTTYRL</sequence>